<evidence type="ECO:0000256" key="1">
    <source>
        <dbReference type="SAM" id="MobiDB-lite"/>
    </source>
</evidence>
<protein>
    <submittedName>
        <fullName evidence="2">Uncharacterized protein</fullName>
    </submittedName>
</protein>
<sequence length="103" mass="11317">MPSVLTRPPLRTTRAFLSPDHADIDLESIPTPEGDQRPFGYAYSTPWGAEDDGPGADPQAGYYDPESQTWRGPDGEEITAGYSSWTQTGTSKPYDKYLDDICA</sequence>
<dbReference type="EMBL" id="BAAARW010000020">
    <property type="protein sequence ID" value="GAA2431272.1"/>
    <property type="molecule type" value="Genomic_DNA"/>
</dbReference>
<feature type="compositionally biased region" description="Polar residues" evidence="1">
    <location>
        <begin position="81"/>
        <end position="91"/>
    </location>
</feature>
<feature type="region of interest" description="Disordered" evidence="1">
    <location>
        <begin position="27"/>
        <end position="91"/>
    </location>
</feature>
<evidence type="ECO:0000313" key="3">
    <source>
        <dbReference type="Proteomes" id="UP001501231"/>
    </source>
</evidence>
<dbReference type="Proteomes" id="UP001501231">
    <property type="component" value="Unassembled WGS sequence"/>
</dbReference>
<name>A0ABN3JIX1_9ACTN</name>
<evidence type="ECO:0000313" key="2">
    <source>
        <dbReference type="EMBL" id="GAA2431272.1"/>
    </source>
</evidence>
<proteinExistence type="predicted"/>
<reference evidence="2 3" key="1">
    <citation type="journal article" date="2019" name="Int. J. Syst. Evol. Microbiol.">
        <title>The Global Catalogue of Microorganisms (GCM) 10K type strain sequencing project: providing services to taxonomists for standard genome sequencing and annotation.</title>
        <authorList>
            <consortium name="The Broad Institute Genomics Platform"/>
            <consortium name="The Broad Institute Genome Sequencing Center for Infectious Disease"/>
            <person name="Wu L."/>
            <person name="Ma J."/>
        </authorList>
    </citation>
    <scope>NUCLEOTIDE SEQUENCE [LARGE SCALE GENOMIC DNA]</scope>
    <source>
        <strain evidence="2 3">JCM 3325</strain>
    </source>
</reference>
<comment type="caution">
    <text evidence="2">The sequence shown here is derived from an EMBL/GenBank/DDBJ whole genome shotgun (WGS) entry which is preliminary data.</text>
</comment>
<keyword evidence="3" id="KW-1185">Reference proteome</keyword>
<dbReference type="RefSeq" id="WP_344592214.1">
    <property type="nucleotide sequence ID" value="NZ_BAAARW010000020.1"/>
</dbReference>
<accession>A0ABN3JIX1</accession>
<gene>
    <name evidence="2" type="ORF">GCM10010191_51270</name>
</gene>
<organism evidence="2 3">
    <name type="scientific">Actinomadura vinacea</name>
    <dbReference type="NCBI Taxonomy" id="115336"/>
    <lineage>
        <taxon>Bacteria</taxon>
        <taxon>Bacillati</taxon>
        <taxon>Actinomycetota</taxon>
        <taxon>Actinomycetes</taxon>
        <taxon>Streptosporangiales</taxon>
        <taxon>Thermomonosporaceae</taxon>
        <taxon>Actinomadura</taxon>
    </lineage>
</organism>